<dbReference type="OrthoDB" id="3541690at2"/>
<dbReference type="STRING" id="453304.ATC03_03550"/>
<evidence type="ECO:0000313" key="2">
    <source>
        <dbReference type="EMBL" id="ANJ25949.1"/>
    </source>
</evidence>
<evidence type="ECO:0000313" key="3">
    <source>
        <dbReference type="Proteomes" id="UP000078437"/>
    </source>
</evidence>
<reference evidence="3" key="2">
    <citation type="submission" date="2016-01" db="EMBL/GenBank/DDBJ databases">
        <title>Complete genome sequence of Agromyces aureus AR33T and comparison with related organisms.</title>
        <authorList>
            <person name="Corretto E."/>
            <person name="Antonielli L."/>
            <person name="Sessitsch A."/>
            <person name="Brader G."/>
        </authorList>
    </citation>
    <scope>NUCLEOTIDE SEQUENCE [LARGE SCALE GENOMIC DNA]</scope>
    <source>
        <strain evidence="3">AR33</strain>
    </source>
</reference>
<dbReference type="EMBL" id="CP013979">
    <property type="protein sequence ID" value="ANJ25949.1"/>
    <property type="molecule type" value="Genomic_DNA"/>
</dbReference>
<keyword evidence="3" id="KW-1185">Reference proteome</keyword>
<feature type="region of interest" description="Disordered" evidence="1">
    <location>
        <begin position="261"/>
        <end position="300"/>
    </location>
</feature>
<organism evidence="2 3">
    <name type="scientific">Agromyces aureus</name>
    <dbReference type="NCBI Taxonomy" id="453304"/>
    <lineage>
        <taxon>Bacteria</taxon>
        <taxon>Bacillati</taxon>
        <taxon>Actinomycetota</taxon>
        <taxon>Actinomycetes</taxon>
        <taxon>Micrococcales</taxon>
        <taxon>Microbacteriaceae</taxon>
        <taxon>Agromyces</taxon>
    </lineage>
</organism>
<proteinExistence type="predicted"/>
<dbReference type="Proteomes" id="UP000078437">
    <property type="component" value="Chromosome"/>
</dbReference>
<dbReference type="KEGG" id="agy:ATC03_03550"/>
<name>A0A191WCP0_9MICO</name>
<dbReference type="RefSeq" id="WP_067873180.1">
    <property type="nucleotide sequence ID" value="NZ_CP013979.1"/>
</dbReference>
<accession>A0A191WCP0</accession>
<feature type="compositionally biased region" description="Basic and acidic residues" evidence="1">
    <location>
        <begin position="267"/>
        <end position="281"/>
    </location>
</feature>
<dbReference type="AlphaFoldDB" id="A0A191WCP0"/>
<gene>
    <name evidence="2" type="ORF">ATC03_03550</name>
</gene>
<reference evidence="2 3" key="1">
    <citation type="journal article" date="2016" name="Int. J. Syst. Evol. Microbiol.">
        <title>Agromyces aureus sp. nov., isolated from the rhizosphere of Salix caprea L. grown in a heavy-metal-contaminated soil.</title>
        <authorList>
            <person name="Corretto E."/>
            <person name="Antonielli L."/>
            <person name="Sessitsch A."/>
            <person name="Compant S."/>
            <person name="Gorfer M."/>
            <person name="Kuffner M."/>
            <person name="Brader G."/>
        </authorList>
    </citation>
    <scope>NUCLEOTIDE SEQUENCE [LARGE SCALE GENOMIC DNA]</scope>
    <source>
        <strain evidence="2 3">AR33</strain>
    </source>
</reference>
<evidence type="ECO:0000256" key="1">
    <source>
        <dbReference type="SAM" id="MobiDB-lite"/>
    </source>
</evidence>
<feature type="compositionally biased region" description="Low complexity" evidence="1">
    <location>
        <begin position="282"/>
        <end position="291"/>
    </location>
</feature>
<protein>
    <submittedName>
        <fullName evidence="2">Uncharacterized protein</fullName>
    </submittedName>
</protein>
<sequence length="300" mass="31873">MADDAFADLANELYELPPDEFTAARNARAKELRGSDRDLANAVGELRRPSAPAWLVNQLARHRADELAQLLQLGEQLREAQAEVDASALVALAKERRKVVRALAQDAGELAEQLGHPVREPVLDDVADTLQAAMTDAAASEALLTGRLTRSLEAIGTEVDLTDAVAAWSGADGSARSGRPAPHDEVGEHRAKKQRKADEAEAAKRAAEVAKAEQAASTAEDAADEASARVDDAHAAVKEAASARDELRKALTELEQRLAEAEQALAESERTAGEREQERDAAASTAEAARASADELAARD</sequence>
<feature type="region of interest" description="Disordered" evidence="1">
    <location>
        <begin position="170"/>
        <end position="234"/>
    </location>
</feature>
<feature type="compositionally biased region" description="Basic and acidic residues" evidence="1">
    <location>
        <begin position="196"/>
        <end position="211"/>
    </location>
</feature>